<keyword evidence="1" id="KW-0812">Transmembrane</keyword>
<evidence type="ECO:0000256" key="1">
    <source>
        <dbReference type="SAM" id="Phobius"/>
    </source>
</evidence>
<dbReference type="RefSeq" id="WP_141006169.1">
    <property type="nucleotide sequence ID" value="NZ_BAAAOR010000021.1"/>
</dbReference>
<keyword evidence="1" id="KW-0472">Membrane</keyword>
<keyword evidence="1" id="KW-1133">Transmembrane helix</keyword>
<evidence type="ECO:0000313" key="2">
    <source>
        <dbReference type="EMBL" id="GAA1520154.1"/>
    </source>
</evidence>
<reference evidence="2 3" key="1">
    <citation type="journal article" date="2019" name="Int. J. Syst. Evol. Microbiol.">
        <title>The Global Catalogue of Microorganisms (GCM) 10K type strain sequencing project: providing services to taxonomists for standard genome sequencing and annotation.</title>
        <authorList>
            <consortium name="The Broad Institute Genomics Platform"/>
            <consortium name="The Broad Institute Genome Sequencing Center for Infectious Disease"/>
            <person name="Wu L."/>
            <person name="Ma J."/>
        </authorList>
    </citation>
    <scope>NUCLEOTIDE SEQUENCE [LARGE SCALE GENOMIC DNA]</scope>
    <source>
        <strain evidence="2 3">JCM 14942</strain>
    </source>
</reference>
<accession>A0ABN2AIQ4</accession>
<dbReference type="PANTHER" id="PTHR28008:SF1">
    <property type="entry name" value="DOMAIN PROTEIN, PUTATIVE (AFU_ORTHOLOGUE AFUA_3G10980)-RELATED"/>
    <property type="match status" value="1"/>
</dbReference>
<evidence type="ECO:0000313" key="3">
    <source>
        <dbReference type="Proteomes" id="UP001500842"/>
    </source>
</evidence>
<protein>
    <submittedName>
        <fullName evidence="2">Membrane protein</fullName>
    </submittedName>
</protein>
<sequence length="133" mass="14049">MKSFRHPGLWLGVWLALLLAVVVLSLAPPPPTPDVPQGDKWQHLLTYAGLALVAVQIFRPGRALALAAAATVLLGIGLEVAQGTLTTDRMMDWRDALANTAGVALGTASVLLPVRDVLLRWDAVDRASAGGPR</sequence>
<organism evidence="2 3">
    <name type="scientific">Nocardioides humi</name>
    <dbReference type="NCBI Taxonomy" id="449461"/>
    <lineage>
        <taxon>Bacteria</taxon>
        <taxon>Bacillati</taxon>
        <taxon>Actinomycetota</taxon>
        <taxon>Actinomycetes</taxon>
        <taxon>Propionibacteriales</taxon>
        <taxon>Nocardioidaceae</taxon>
        <taxon>Nocardioides</taxon>
    </lineage>
</organism>
<comment type="caution">
    <text evidence="2">The sequence shown here is derived from an EMBL/GenBank/DDBJ whole genome shotgun (WGS) entry which is preliminary data.</text>
</comment>
<name>A0ABN2AIQ4_9ACTN</name>
<feature type="transmembrane region" description="Helical" evidence="1">
    <location>
        <begin position="41"/>
        <end position="58"/>
    </location>
</feature>
<gene>
    <name evidence="2" type="ORF">GCM10009788_24960</name>
</gene>
<dbReference type="Proteomes" id="UP001500842">
    <property type="component" value="Unassembled WGS sequence"/>
</dbReference>
<feature type="transmembrane region" description="Helical" evidence="1">
    <location>
        <begin position="96"/>
        <end position="114"/>
    </location>
</feature>
<feature type="transmembrane region" description="Helical" evidence="1">
    <location>
        <begin position="65"/>
        <end position="84"/>
    </location>
</feature>
<keyword evidence="3" id="KW-1185">Reference proteome</keyword>
<proteinExistence type="predicted"/>
<dbReference type="PANTHER" id="PTHR28008">
    <property type="entry name" value="DOMAIN PROTEIN, PUTATIVE (AFU_ORTHOLOGUE AFUA_3G10980)-RELATED"/>
    <property type="match status" value="1"/>
</dbReference>
<dbReference type="EMBL" id="BAAAOR010000021">
    <property type="protein sequence ID" value="GAA1520154.1"/>
    <property type="molecule type" value="Genomic_DNA"/>
</dbReference>